<dbReference type="SUPFAM" id="SSF56925">
    <property type="entry name" value="OMPA-like"/>
    <property type="match status" value="1"/>
</dbReference>
<keyword evidence="1" id="KW-0732">Signal</keyword>
<name>A0A6C2TV90_PONDE</name>
<evidence type="ECO:0000256" key="1">
    <source>
        <dbReference type="SAM" id="SignalP"/>
    </source>
</evidence>
<feature type="chain" id="PRO_5025605819" evidence="1">
    <location>
        <begin position="24"/>
        <end position="157"/>
    </location>
</feature>
<dbReference type="Proteomes" id="UP000366872">
    <property type="component" value="Unassembled WGS sequence"/>
</dbReference>
<proteinExistence type="predicted"/>
<feature type="signal peptide" evidence="1">
    <location>
        <begin position="1"/>
        <end position="23"/>
    </location>
</feature>
<evidence type="ECO:0000313" key="2">
    <source>
        <dbReference type="EMBL" id="VGO11528.1"/>
    </source>
</evidence>
<accession>A0A6C2TV90</accession>
<dbReference type="RefSeq" id="WP_136077280.1">
    <property type="nucleotide sequence ID" value="NZ_CAAHFG010000001.1"/>
</dbReference>
<protein>
    <submittedName>
        <fullName evidence="2">Uncharacterized protein</fullName>
    </submittedName>
</protein>
<evidence type="ECO:0000313" key="3">
    <source>
        <dbReference type="Proteomes" id="UP000366872"/>
    </source>
</evidence>
<dbReference type="Gene3D" id="2.40.160.20">
    <property type="match status" value="1"/>
</dbReference>
<keyword evidence="3" id="KW-1185">Reference proteome</keyword>
<reference evidence="2 3" key="1">
    <citation type="submission" date="2019-04" db="EMBL/GenBank/DDBJ databases">
        <authorList>
            <person name="Van Vliet M D."/>
        </authorList>
    </citation>
    <scope>NUCLEOTIDE SEQUENCE [LARGE SCALE GENOMIC DNA]</scope>
    <source>
        <strain evidence="2 3">F1</strain>
    </source>
</reference>
<organism evidence="2 3">
    <name type="scientific">Pontiella desulfatans</name>
    <dbReference type="NCBI Taxonomy" id="2750659"/>
    <lineage>
        <taxon>Bacteria</taxon>
        <taxon>Pseudomonadati</taxon>
        <taxon>Kiritimatiellota</taxon>
        <taxon>Kiritimatiellia</taxon>
        <taxon>Kiritimatiellales</taxon>
        <taxon>Pontiellaceae</taxon>
        <taxon>Pontiella</taxon>
    </lineage>
</organism>
<dbReference type="InterPro" id="IPR011250">
    <property type="entry name" value="OMP/PagP_B-barrel"/>
</dbReference>
<sequence length="157" mass="16771">MKKCTIALLLATATCFMAGNALAIGKTGYTAYGTYWNGDDSGYGFGLKYTRSLIDIVFADARVSYISYDSNRIDTLIPTEVSINIGLPGVVTPYAGVGAGYYFIDSPIYDDSAGYFAQVGVEVSISKIGVLAELRYHDLEGGDLDSLSANLGVLLKF</sequence>
<dbReference type="AlphaFoldDB" id="A0A6C2TV90"/>
<dbReference type="EMBL" id="CAAHFG010000001">
    <property type="protein sequence ID" value="VGO11528.1"/>
    <property type="molecule type" value="Genomic_DNA"/>
</dbReference>
<gene>
    <name evidence="2" type="ORF">PDESU_00072</name>
</gene>